<sequence length="149" mass="15856">MPKVERTFEDAGRVGHLLWETSARSQLLSEAALADTPLTPTTAGVLDVIAANPGTSIAAIARVLPTSQQGISRTVARLQELGFLERGLGARGYGVALHVTEAGEAARQDANERQVALERRLRDALGPEEHAALAEALDRLRVVLEDLSG</sequence>
<dbReference type="SUPFAM" id="SSF46785">
    <property type="entry name" value="Winged helix' DNA-binding domain"/>
    <property type="match status" value="1"/>
</dbReference>
<dbReference type="Pfam" id="PF12802">
    <property type="entry name" value="MarR_2"/>
    <property type="match status" value="1"/>
</dbReference>
<dbReference type="PROSITE" id="PS50995">
    <property type="entry name" value="HTH_MARR_2"/>
    <property type="match status" value="1"/>
</dbReference>
<dbReference type="GO" id="GO:0003700">
    <property type="term" value="F:DNA-binding transcription factor activity"/>
    <property type="evidence" value="ECO:0007669"/>
    <property type="project" value="InterPro"/>
</dbReference>
<dbReference type="InterPro" id="IPR039422">
    <property type="entry name" value="MarR/SlyA-like"/>
</dbReference>
<name>A0A660LBD0_9ACTN</name>
<dbReference type="InterPro" id="IPR036388">
    <property type="entry name" value="WH-like_DNA-bd_sf"/>
</dbReference>
<dbReference type="RefSeq" id="WP_170178885.1">
    <property type="nucleotide sequence ID" value="NZ_RBIL01000001.1"/>
</dbReference>
<gene>
    <name evidence="2" type="ORF">C8N24_1347</name>
</gene>
<protein>
    <submittedName>
        <fullName evidence="2">DNA-binding MarR family transcriptional regulator</fullName>
    </submittedName>
</protein>
<dbReference type="InterPro" id="IPR000835">
    <property type="entry name" value="HTH_MarR-typ"/>
</dbReference>
<accession>A0A660LBD0</accession>
<evidence type="ECO:0000259" key="1">
    <source>
        <dbReference type="PROSITE" id="PS50995"/>
    </source>
</evidence>
<dbReference type="PANTHER" id="PTHR33164:SF103">
    <property type="entry name" value="REGULATORY PROTEIN MARR"/>
    <property type="match status" value="1"/>
</dbReference>
<dbReference type="PANTHER" id="PTHR33164">
    <property type="entry name" value="TRANSCRIPTIONAL REGULATOR, MARR FAMILY"/>
    <property type="match status" value="1"/>
</dbReference>
<dbReference type="GO" id="GO:0003677">
    <property type="term" value="F:DNA binding"/>
    <property type="evidence" value="ECO:0007669"/>
    <property type="project" value="UniProtKB-KW"/>
</dbReference>
<dbReference type="EMBL" id="RBIL01000001">
    <property type="protein sequence ID" value="RKQ91525.1"/>
    <property type="molecule type" value="Genomic_DNA"/>
</dbReference>
<dbReference type="Proteomes" id="UP000278962">
    <property type="component" value="Unassembled WGS sequence"/>
</dbReference>
<dbReference type="Gene3D" id="1.10.10.10">
    <property type="entry name" value="Winged helix-like DNA-binding domain superfamily/Winged helix DNA-binding domain"/>
    <property type="match status" value="1"/>
</dbReference>
<evidence type="ECO:0000313" key="3">
    <source>
        <dbReference type="Proteomes" id="UP000278962"/>
    </source>
</evidence>
<proteinExistence type="predicted"/>
<keyword evidence="2" id="KW-0238">DNA-binding</keyword>
<dbReference type="SMART" id="SM00347">
    <property type="entry name" value="HTH_MARR"/>
    <property type="match status" value="1"/>
</dbReference>
<dbReference type="AlphaFoldDB" id="A0A660LBD0"/>
<keyword evidence="3" id="KW-1185">Reference proteome</keyword>
<organism evidence="2 3">
    <name type="scientific">Solirubrobacter pauli</name>
    <dbReference type="NCBI Taxonomy" id="166793"/>
    <lineage>
        <taxon>Bacteria</taxon>
        <taxon>Bacillati</taxon>
        <taxon>Actinomycetota</taxon>
        <taxon>Thermoleophilia</taxon>
        <taxon>Solirubrobacterales</taxon>
        <taxon>Solirubrobacteraceae</taxon>
        <taxon>Solirubrobacter</taxon>
    </lineage>
</organism>
<dbReference type="GO" id="GO:0006950">
    <property type="term" value="P:response to stress"/>
    <property type="evidence" value="ECO:0007669"/>
    <property type="project" value="TreeGrafter"/>
</dbReference>
<dbReference type="InterPro" id="IPR036390">
    <property type="entry name" value="WH_DNA-bd_sf"/>
</dbReference>
<comment type="caution">
    <text evidence="2">The sequence shown here is derived from an EMBL/GenBank/DDBJ whole genome shotgun (WGS) entry which is preliminary data.</text>
</comment>
<feature type="domain" description="HTH marR-type" evidence="1">
    <location>
        <begin position="1"/>
        <end position="142"/>
    </location>
</feature>
<evidence type="ECO:0000313" key="2">
    <source>
        <dbReference type="EMBL" id="RKQ91525.1"/>
    </source>
</evidence>
<reference evidence="2 3" key="1">
    <citation type="submission" date="2018-10" db="EMBL/GenBank/DDBJ databases">
        <title>Genomic Encyclopedia of Archaeal and Bacterial Type Strains, Phase II (KMG-II): from individual species to whole genera.</title>
        <authorList>
            <person name="Goeker M."/>
        </authorList>
    </citation>
    <scope>NUCLEOTIDE SEQUENCE [LARGE SCALE GENOMIC DNA]</scope>
    <source>
        <strain evidence="2 3">DSM 14954</strain>
    </source>
</reference>